<dbReference type="Proteomes" id="UP000619238">
    <property type="component" value="Unassembled WGS sequence"/>
</dbReference>
<dbReference type="Gene3D" id="3.40.50.1820">
    <property type="entry name" value="alpha/beta hydrolase"/>
    <property type="match status" value="1"/>
</dbReference>
<dbReference type="InterPro" id="IPR002470">
    <property type="entry name" value="Peptidase_S9A"/>
</dbReference>
<comment type="caution">
    <text evidence="3">The sequence shown here is derived from an EMBL/GenBank/DDBJ whole genome shotgun (WGS) entry which is preliminary data.</text>
</comment>
<reference evidence="3 4" key="1">
    <citation type="submission" date="2020-07" db="EMBL/GenBank/DDBJ databases">
        <title>Description of Kordia aestuariivivens sp. nov., isolated from a tidal flat.</title>
        <authorList>
            <person name="Park S."/>
            <person name="Yoon J.-H."/>
        </authorList>
    </citation>
    <scope>NUCLEOTIDE SEQUENCE [LARGE SCALE GENOMIC DNA]</scope>
    <source>
        <strain evidence="3 4">YSTF-M3</strain>
    </source>
</reference>
<dbReference type="InterPro" id="IPR011042">
    <property type="entry name" value="6-blade_b-propeller_TolB-like"/>
</dbReference>
<dbReference type="Pfam" id="PF00326">
    <property type="entry name" value="Peptidase_S9"/>
    <property type="match status" value="1"/>
</dbReference>
<keyword evidence="4" id="KW-1185">Reference proteome</keyword>
<feature type="domain" description="Peptidase S9 prolyl oligopeptidase catalytic" evidence="2">
    <location>
        <begin position="423"/>
        <end position="635"/>
    </location>
</feature>
<dbReference type="RefSeq" id="WP_187561993.1">
    <property type="nucleotide sequence ID" value="NZ_JACGWS010000005.1"/>
</dbReference>
<dbReference type="PROSITE" id="PS51257">
    <property type="entry name" value="PROKAR_LIPOPROTEIN"/>
    <property type="match status" value="1"/>
</dbReference>
<dbReference type="InterPro" id="IPR001375">
    <property type="entry name" value="Peptidase_S9_cat"/>
</dbReference>
<dbReference type="PRINTS" id="PR00862">
    <property type="entry name" value="PROLIGOPTASE"/>
</dbReference>
<dbReference type="SUPFAM" id="SSF53474">
    <property type="entry name" value="alpha/beta-Hydrolases"/>
    <property type="match status" value="1"/>
</dbReference>
<proteinExistence type="predicted"/>
<sequence length="641" mass="73087">MKKLLLFSFILLFMACKEETKKVPELAEKQQAPKISVKDFFKNSEKRSFSLSPNGEYIAYLAPYKDRMNIHVRKFDSDAVTRVTSVEDRDLSGYFWANDDRLVFIRDEGGNENFHLFAVNKDGTNEKDLTPFDGVRSQIIDALEDNQDEMIIGLNKRIPQVFDPYRLDINSGALTLLYENPGNITGWQTDHDGKLRLAYVTNGVDNTIMYRATEADPFTEVITTDFKQTLTPQFFDFDNGDVVYAASNLGRDKAAIVKYDLKANKEIEEIFMDSEVDVDGISYSSKRKVPTFINYTRAKLNRKFLDAEAEKLFKMLEEKLGEDNQYYITSSNKDEDKFLIYAGNDKTRGAYHFYDKNTGTLKHMADLSPWINSDHMADMKPITYTSRDGMTIHGYLTLPVGVKAENLPVVVNPHGGPWARDNWGFNPEVQFLANRGYAVLQMNFRGSTGYGKQFWQSSFKKWGQEMQNDITDGVKWLIKEGIADEDRIAIYGGSYGGYATLAGITNTPDLYAAAVDYVGVSNLFTFMETIPPYWEPYKKMLYEMVGDPNTKDSIMMKANSPVFHVDKIKASLFIAQGANDPRVVQAESDQMVAALKENGITVEYMLKENEGHGFRNQENRFDFYNSMIEFLNKNMTTKVKG</sequence>
<evidence type="ECO:0000313" key="4">
    <source>
        <dbReference type="Proteomes" id="UP000619238"/>
    </source>
</evidence>
<name>A0ABR7Q8T1_9FLAO</name>
<evidence type="ECO:0000313" key="3">
    <source>
        <dbReference type="EMBL" id="MBC8754942.1"/>
    </source>
</evidence>
<dbReference type="InterPro" id="IPR029058">
    <property type="entry name" value="AB_hydrolase_fold"/>
</dbReference>
<keyword evidence="1" id="KW-0378">Hydrolase</keyword>
<protein>
    <submittedName>
        <fullName evidence="3">S9 family peptidase</fullName>
    </submittedName>
</protein>
<evidence type="ECO:0000259" key="2">
    <source>
        <dbReference type="Pfam" id="PF00326"/>
    </source>
</evidence>
<organism evidence="3 4">
    <name type="scientific">Kordia aestuariivivens</name>
    <dbReference type="NCBI Taxonomy" id="2759037"/>
    <lineage>
        <taxon>Bacteria</taxon>
        <taxon>Pseudomonadati</taxon>
        <taxon>Bacteroidota</taxon>
        <taxon>Flavobacteriia</taxon>
        <taxon>Flavobacteriales</taxon>
        <taxon>Flavobacteriaceae</taxon>
        <taxon>Kordia</taxon>
    </lineage>
</organism>
<dbReference type="PANTHER" id="PTHR42776">
    <property type="entry name" value="SERINE PEPTIDASE S9 FAMILY MEMBER"/>
    <property type="match status" value="1"/>
</dbReference>
<accession>A0ABR7Q8T1</accession>
<evidence type="ECO:0000256" key="1">
    <source>
        <dbReference type="ARBA" id="ARBA00022801"/>
    </source>
</evidence>
<gene>
    <name evidence="3" type="ORF">H2O64_09690</name>
</gene>
<dbReference type="PANTHER" id="PTHR42776:SF27">
    <property type="entry name" value="DIPEPTIDYL PEPTIDASE FAMILY MEMBER 6"/>
    <property type="match status" value="1"/>
</dbReference>
<dbReference type="Gene3D" id="2.120.10.30">
    <property type="entry name" value="TolB, C-terminal domain"/>
    <property type="match status" value="1"/>
</dbReference>
<dbReference type="SUPFAM" id="SSF82171">
    <property type="entry name" value="DPP6 N-terminal domain-like"/>
    <property type="match status" value="1"/>
</dbReference>
<dbReference type="EMBL" id="JACGWS010000005">
    <property type="protein sequence ID" value="MBC8754942.1"/>
    <property type="molecule type" value="Genomic_DNA"/>
</dbReference>